<evidence type="ECO:0000259" key="3">
    <source>
        <dbReference type="Pfam" id="PF23247"/>
    </source>
</evidence>
<dbReference type="SUPFAM" id="SSF52047">
    <property type="entry name" value="RNI-like"/>
    <property type="match status" value="1"/>
</dbReference>
<evidence type="ECO:0000313" key="4">
    <source>
        <dbReference type="EMBL" id="PHT73594.1"/>
    </source>
</evidence>
<dbReference type="Pfam" id="PF23247">
    <property type="entry name" value="LRR_RPS2"/>
    <property type="match status" value="1"/>
</dbReference>
<keyword evidence="5" id="KW-1185">Reference proteome</keyword>
<dbReference type="EMBL" id="AYRZ02000009">
    <property type="protein sequence ID" value="PHT73594.1"/>
    <property type="molecule type" value="Genomic_DNA"/>
</dbReference>
<dbReference type="OMA" id="SEKLICH"/>
<organism evidence="4 5">
    <name type="scientific">Capsicum annuum</name>
    <name type="common">Capsicum pepper</name>
    <dbReference type="NCBI Taxonomy" id="4072"/>
    <lineage>
        <taxon>Eukaryota</taxon>
        <taxon>Viridiplantae</taxon>
        <taxon>Streptophyta</taxon>
        <taxon>Embryophyta</taxon>
        <taxon>Tracheophyta</taxon>
        <taxon>Spermatophyta</taxon>
        <taxon>Magnoliopsida</taxon>
        <taxon>eudicotyledons</taxon>
        <taxon>Gunneridae</taxon>
        <taxon>Pentapetalae</taxon>
        <taxon>asterids</taxon>
        <taxon>lamiids</taxon>
        <taxon>Solanales</taxon>
        <taxon>Solanaceae</taxon>
        <taxon>Solanoideae</taxon>
        <taxon>Capsiceae</taxon>
        <taxon>Capsicum</taxon>
    </lineage>
</organism>
<dbReference type="Proteomes" id="UP000222542">
    <property type="component" value="Unassembled WGS sequence"/>
</dbReference>
<name>A0A2G2YV61_CAPAN</name>
<gene>
    <name evidence="4" type="ORF">T459_24379</name>
</gene>
<dbReference type="InterPro" id="IPR032675">
    <property type="entry name" value="LRR_dom_sf"/>
</dbReference>
<dbReference type="PANTHER" id="PTHR33463">
    <property type="entry name" value="NB-ARC DOMAIN-CONTAINING PROTEIN-RELATED"/>
    <property type="match status" value="1"/>
</dbReference>
<dbReference type="AlphaFoldDB" id="A0A2G2YV61"/>
<protein>
    <recommendedName>
        <fullName evidence="3">Disease resistance protein At4g27190-like leucine-rich repeats domain-containing protein</fullName>
    </recommendedName>
</protein>
<dbReference type="InterPro" id="IPR050905">
    <property type="entry name" value="Plant_NBS-LRR"/>
</dbReference>
<evidence type="ECO:0000313" key="5">
    <source>
        <dbReference type="Proteomes" id="UP000222542"/>
    </source>
</evidence>
<reference evidence="4 5" key="1">
    <citation type="journal article" date="2014" name="Nat. Genet.">
        <title>Genome sequence of the hot pepper provides insights into the evolution of pungency in Capsicum species.</title>
        <authorList>
            <person name="Kim S."/>
            <person name="Park M."/>
            <person name="Yeom S.I."/>
            <person name="Kim Y.M."/>
            <person name="Lee J.M."/>
            <person name="Lee H.A."/>
            <person name="Seo E."/>
            <person name="Choi J."/>
            <person name="Cheong K."/>
            <person name="Kim K.T."/>
            <person name="Jung K."/>
            <person name="Lee G.W."/>
            <person name="Oh S.K."/>
            <person name="Bae C."/>
            <person name="Kim S.B."/>
            <person name="Lee H.Y."/>
            <person name="Kim S.Y."/>
            <person name="Kim M.S."/>
            <person name="Kang B.C."/>
            <person name="Jo Y.D."/>
            <person name="Yang H.B."/>
            <person name="Jeong H.J."/>
            <person name="Kang W.H."/>
            <person name="Kwon J.K."/>
            <person name="Shin C."/>
            <person name="Lim J.Y."/>
            <person name="Park J.H."/>
            <person name="Huh J.H."/>
            <person name="Kim J.S."/>
            <person name="Kim B.D."/>
            <person name="Cohen O."/>
            <person name="Paran I."/>
            <person name="Suh M.C."/>
            <person name="Lee S.B."/>
            <person name="Kim Y.K."/>
            <person name="Shin Y."/>
            <person name="Noh S.J."/>
            <person name="Park J."/>
            <person name="Seo Y.S."/>
            <person name="Kwon S.Y."/>
            <person name="Kim H.A."/>
            <person name="Park J.M."/>
            <person name="Kim H.J."/>
            <person name="Choi S.B."/>
            <person name="Bosland P.W."/>
            <person name="Reeves G."/>
            <person name="Jo S.H."/>
            <person name="Lee B.W."/>
            <person name="Cho H.T."/>
            <person name="Choi H.S."/>
            <person name="Lee M.S."/>
            <person name="Yu Y."/>
            <person name="Do Choi Y."/>
            <person name="Park B.S."/>
            <person name="van Deynze A."/>
            <person name="Ashrafi H."/>
            <person name="Hill T."/>
            <person name="Kim W.T."/>
            <person name="Pai H.S."/>
            <person name="Ahn H.K."/>
            <person name="Yeam I."/>
            <person name="Giovannoni J.J."/>
            <person name="Rose J.K."/>
            <person name="Sorensen I."/>
            <person name="Lee S.J."/>
            <person name="Kim R.W."/>
            <person name="Choi I.Y."/>
            <person name="Choi B.S."/>
            <person name="Lim J.S."/>
            <person name="Lee Y.H."/>
            <person name="Choi D."/>
        </authorList>
    </citation>
    <scope>NUCLEOTIDE SEQUENCE [LARGE SCALE GENOMIC DNA]</scope>
    <source>
        <strain evidence="5">cv. CM334</strain>
    </source>
</reference>
<reference evidence="4 5" key="2">
    <citation type="journal article" date="2017" name="Genome Biol.">
        <title>New reference genome sequences of hot pepper reveal the massive evolution of plant disease-resistance genes by retroduplication.</title>
        <authorList>
            <person name="Kim S."/>
            <person name="Park J."/>
            <person name="Yeom S.I."/>
            <person name="Kim Y.M."/>
            <person name="Seo E."/>
            <person name="Kim K.T."/>
            <person name="Kim M.S."/>
            <person name="Lee J.M."/>
            <person name="Cheong K."/>
            <person name="Shin H.S."/>
            <person name="Kim S.B."/>
            <person name="Han K."/>
            <person name="Lee J."/>
            <person name="Park M."/>
            <person name="Lee H.A."/>
            <person name="Lee H.Y."/>
            <person name="Lee Y."/>
            <person name="Oh S."/>
            <person name="Lee J.H."/>
            <person name="Choi E."/>
            <person name="Choi E."/>
            <person name="Lee S.E."/>
            <person name="Jeon J."/>
            <person name="Kim H."/>
            <person name="Choi G."/>
            <person name="Song H."/>
            <person name="Lee J."/>
            <person name="Lee S.C."/>
            <person name="Kwon J.K."/>
            <person name="Lee H.Y."/>
            <person name="Koo N."/>
            <person name="Hong Y."/>
            <person name="Kim R.W."/>
            <person name="Kang W.H."/>
            <person name="Huh J.H."/>
            <person name="Kang B.C."/>
            <person name="Yang T.J."/>
            <person name="Lee Y.H."/>
            <person name="Bennetzen J.L."/>
            <person name="Choi D."/>
        </authorList>
    </citation>
    <scope>NUCLEOTIDE SEQUENCE [LARGE SCALE GENOMIC DNA]</scope>
    <source>
        <strain evidence="5">cv. CM334</strain>
    </source>
</reference>
<comment type="caution">
    <text evidence="4">The sequence shown here is derived from an EMBL/GenBank/DDBJ whole genome shotgun (WGS) entry which is preliminary data.</text>
</comment>
<dbReference type="PANTHER" id="PTHR33463:SF187">
    <property type="entry name" value="AND NB-ARC DOMAIN DISEASE RESISTANCE PROTEIN, PUTATIVE-RELATED"/>
    <property type="match status" value="1"/>
</dbReference>
<dbReference type="Gramene" id="PHT73594">
    <property type="protein sequence ID" value="PHT73594"/>
    <property type="gene ID" value="T459_24379"/>
</dbReference>
<keyword evidence="1" id="KW-0611">Plant defense</keyword>
<dbReference type="Gene3D" id="3.80.10.10">
    <property type="entry name" value="Ribonuclease Inhibitor"/>
    <property type="match status" value="1"/>
</dbReference>
<dbReference type="InterPro" id="IPR057135">
    <property type="entry name" value="At4g27190-like_LRR"/>
</dbReference>
<feature type="region of interest" description="Disordered" evidence="2">
    <location>
        <begin position="141"/>
        <end position="169"/>
    </location>
</feature>
<accession>A0A2G2YV61</accession>
<evidence type="ECO:0000256" key="2">
    <source>
        <dbReference type="SAM" id="MobiDB-lite"/>
    </source>
</evidence>
<evidence type="ECO:0000256" key="1">
    <source>
        <dbReference type="ARBA" id="ARBA00022821"/>
    </source>
</evidence>
<proteinExistence type="predicted"/>
<feature type="domain" description="Disease resistance protein At4g27190-like leucine-rich repeats" evidence="3">
    <location>
        <begin position="3"/>
        <end position="93"/>
    </location>
</feature>
<sequence length="169" mass="19412">MKKLFPRAMLQDLKNLEVLDVRWCDVMEEIIGREEGEGSSQSSSSTSTTADLPELKILHLQGLFELKSICEGKLMCDSLEYMEFGYCSNLKRMPFYTTNEHPFPSLFQIIVDDENWWERLEWEQSHLNTLFQPKIRYAAADDDADDDDDAADDDDDDDDDAADADADKP</sequence>